<dbReference type="Gene3D" id="1.20.81.30">
    <property type="entry name" value="Type II secretion system (T2SS), domain F"/>
    <property type="match status" value="2"/>
</dbReference>
<evidence type="ECO:0000256" key="5">
    <source>
        <dbReference type="ARBA" id="ARBA00022692"/>
    </source>
</evidence>
<evidence type="ECO:0000256" key="4">
    <source>
        <dbReference type="ARBA" id="ARBA00022519"/>
    </source>
</evidence>
<comment type="subcellular location">
    <subcellularLocation>
        <location evidence="1">Cell inner membrane</location>
        <topology evidence="1">Multi-pass membrane protein</topology>
    </subcellularLocation>
</comment>
<comment type="caution">
    <text evidence="11">The sequence shown here is derived from an EMBL/GenBank/DDBJ whole genome shotgun (WGS) entry which is preliminary data.</text>
</comment>
<evidence type="ECO:0000256" key="2">
    <source>
        <dbReference type="ARBA" id="ARBA00005745"/>
    </source>
</evidence>
<evidence type="ECO:0000256" key="8">
    <source>
        <dbReference type="SAM" id="MobiDB-lite"/>
    </source>
</evidence>
<evidence type="ECO:0000256" key="1">
    <source>
        <dbReference type="ARBA" id="ARBA00004429"/>
    </source>
</evidence>
<feature type="domain" description="Type II secretion system protein GspF" evidence="10">
    <location>
        <begin position="250"/>
        <end position="372"/>
    </location>
</feature>
<sequence length="384" mass="42848">MNGEEHEAKTTNDVEANAEQAEEEVESTVSADTKVVRLKAIGVNAVTLFCRQLSTLVDVGIPLLKCLQILYQRTSQPKLQAIIHEVSQDIEQGTSFSDALEKYPRVFSPFFVNMTKVAEKGGSLDESLRIVADVMEKEDVMKQKVKEALFYPVVTLLVGVFVVGILIAVVIPMFGNLYAQQDFDLPWPTEVLLTIGDPQMFWVWILLIGGVILFLIAYSKSHGSKAFYDRYKLKAPIFGPLFMKLYVARFARNFGTLIRGGVPLLQALDVMKETSENMVFAEAIDNAVQYVERGGRLEQPLREADVFPDVVVDMVAIGEEAGKLDLMLFKIAELYDGEVDRTVNTLASSLQPILIVILGFLTAFIAAAMFWPYFRMTDFLGTGF</sequence>
<feature type="domain" description="Type II secretion system protein GspF" evidence="10">
    <location>
        <begin position="49"/>
        <end position="172"/>
    </location>
</feature>
<proteinExistence type="inferred from homology"/>
<dbReference type="EMBL" id="WJJP01000036">
    <property type="protein sequence ID" value="MBD3323187.1"/>
    <property type="molecule type" value="Genomic_DNA"/>
</dbReference>
<dbReference type="Proteomes" id="UP000649604">
    <property type="component" value="Unassembled WGS sequence"/>
</dbReference>
<keyword evidence="7 9" id="KW-0472">Membrane</keyword>
<dbReference type="Pfam" id="PF00482">
    <property type="entry name" value="T2SSF"/>
    <property type="match status" value="2"/>
</dbReference>
<evidence type="ECO:0000313" key="12">
    <source>
        <dbReference type="Proteomes" id="UP000649604"/>
    </source>
</evidence>
<protein>
    <submittedName>
        <fullName evidence="11">Type II secretion system F family protein</fullName>
    </submittedName>
</protein>
<dbReference type="GO" id="GO:0005886">
    <property type="term" value="C:plasma membrane"/>
    <property type="evidence" value="ECO:0007669"/>
    <property type="project" value="UniProtKB-SubCell"/>
</dbReference>
<accession>A0A9D5Q4H3</accession>
<evidence type="ECO:0000259" key="10">
    <source>
        <dbReference type="Pfam" id="PF00482"/>
    </source>
</evidence>
<keyword evidence="5 9" id="KW-0812">Transmembrane</keyword>
<comment type="similarity">
    <text evidence="2">Belongs to the GSP F family.</text>
</comment>
<keyword evidence="3" id="KW-1003">Cell membrane</keyword>
<evidence type="ECO:0000313" key="11">
    <source>
        <dbReference type="EMBL" id="MBD3323187.1"/>
    </source>
</evidence>
<organism evidence="11 12">
    <name type="scientific">candidate division KSB3 bacterium</name>
    <dbReference type="NCBI Taxonomy" id="2044937"/>
    <lineage>
        <taxon>Bacteria</taxon>
        <taxon>candidate division KSB3</taxon>
    </lineage>
</organism>
<dbReference type="PANTHER" id="PTHR30012">
    <property type="entry name" value="GENERAL SECRETION PATHWAY PROTEIN"/>
    <property type="match status" value="1"/>
</dbReference>
<evidence type="ECO:0000256" key="9">
    <source>
        <dbReference type="SAM" id="Phobius"/>
    </source>
</evidence>
<evidence type="ECO:0000256" key="6">
    <source>
        <dbReference type="ARBA" id="ARBA00022989"/>
    </source>
</evidence>
<dbReference type="InterPro" id="IPR042094">
    <property type="entry name" value="T2SS_GspF_sf"/>
</dbReference>
<dbReference type="InterPro" id="IPR003004">
    <property type="entry name" value="GspF/PilC"/>
</dbReference>
<feature type="transmembrane region" description="Helical" evidence="9">
    <location>
        <begin position="199"/>
        <end position="218"/>
    </location>
</feature>
<feature type="transmembrane region" description="Helical" evidence="9">
    <location>
        <begin position="149"/>
        <end position="179"/>
    </location>
</feature>
<feature type="transmembrane region" description="Helical" evidence="9">
    <location>
        <begin position="353"/>
        <end position="374"/>
    </location>
</feature>
<dbReference type="PRINTS" id="PR00812">
    <property type="entry name" value="BCTERIALGSPF"/>
</dbReference>
<keyword evidence="6 9" id="KW-1133">Transmembrane helix</keyword>
<evidence type="ECO:0000256" key="3">
    <source>
        <dbReference type="ARBA" id="ARBA00022475"/>
    </source>
</evidence>
<reference evidence="11" key="1">
    <citation type="submission" date="2019-11" db="EMBL/GenBank/DDBJ databases">
        <title>Microbial mats filling the niche in hypersaline microbial mats.</title>
        <authorList>
            <person name="Wong H.L."/>
            <person name="Macleod F.I."/>
            <person name="White R.A. III"/>
            <person name="Burns B.P."/>
        </authorList>
    </citation>
    <scope>NUCLEOTIDE SEQUENCE</scope>
    <source>
        <strain evidence="11">Rbin_158</strain>
    </source>
</reference>
<dbReference type="FunFam" id="1.20.81.30:FF:000001">
    <property type="entry name" value="Type II secretion system protein F"/>
    <property type="match status" value="2"/>
</dbReference>
<evidence type="ECO:0000256" key="7">
    <source>
        <dbReference type="ARBA" id="ARBA00023136"/>
    </source>
</evidence>
<feature type="region of interest" description="Disordered" evidence="8">
    <location>
        <begin position="1"/>
        <end position="26"/>
    </location>
</feature>
<gene>
    <name evidence="11" type="ORF">GF339_01300</name>
</gene>
<dbReference type="PANTHER" id="PTHR30012:SF0">
    <property type="entry name" value="TYPE II SECRETION SYSTEM PROTEIN F-RELATED"/>
    <property type="match status" value="1"/>
</dbReference>
<feature type="compositionally biased region" description="Basic and acidic residues" evidence="8">
    <location>
        <begin position="1"/>
        <end position="12"/>
    </location>
</feature>
<name>A0A9D5Q4H3_9BACT</name>
<dbReference type="AlphaFoldDB" id="A0A9D5Q4H3"/>
<keyword evidence="4" id="KW-0997">Cell inner membrane</keyword>
<dbReference type="InterPro" id="IPR018076">
    <property type="entry name" value="T2SS_GspF_dom"/>
</dbReference>